<dbReference type="GO" id="GO:0004792">
    <property type="term" value="F:thiosulfate-cyanide sulfurtransferase activity"/>
    <property type="evidence" value="ECO:0007669"/>
    <property type="project" value="TreeGrafter"/>
</dbReference>
<name>A0A368TT74_9GAMM</name>
<protein>
    <submittedName>
        <fullName evidence="5">Sulfurtransferase</fullName>
    </submittedName>
</protein>
<keyword evidence="2" id="KW-0677">Repeat</keyword>
<keyword evidence="1 5" id="KW-0808">Transferase</keyword>
<dbReference type="Gene3D" id="3.40.250.10">
    <property type="entry name" value="Rhodanese-like domain"/>
    <property type="match status" value="2"/>
</dbReference>
<dbReference type="RefSeq" id="WP_114487846.1">
    <property type="nucleotide sequence ID" value="NZ_CBCSHM010000061.1"/>
</dbReference>
<keyword evidence="3" id="KW-0732">Signal</keyword>
<comment type="caution">
    <text evidence="5">The sequence shown here is derived from an EMBL/GenBank/DDBJ whole genome shotgun (WGS) entry which is preliminary data.</text>
</comment>
<dbReference type="Proteomes" id="UP000253204">
    <property type="component" value="Unassembled WGS sequence"/>
</dbReference>
<dbReference type="SUPFAM" id="SSF52821">
    <property type="entry name" value="Rhodanese/Cell cycle control phosphatase"/>
    <property type="match status" value="2"/>
</dbReference>
<feature type="domain" description="Rhodanese" evidence="4">
    <location>
        <begin position="194"/>
        <end position="310"/>
    </location>
</feature>
<dbReference type="InterPro" id="IPR045078">
    <property type="entry name" value="TST/MPST-like"/>
</dbReference>
<dbReference type="PANTHER" id="PTHR11364">
    <property type="entry name" value="THIOSULFATE SULFERTANSFERASE"/>
    <property type="match status" value="1"/>
</dbReference>
<dbReference type="InterPro" id="IPR036873">
    <property type="entry name" value="Rhodanese-like_dom_sf"/>
</dbReference>
<dbReference type="SMART" id="SM00450">
    <property type="entry name" value="RHOD"/>
    <property type="match status" value="2"/>
</dbReference>
<gene>
    <name evidence="5" type="ORF">DU506_15740</name>
</gene>
<evidence type="ECO:0000313" key="5">
    <source>
        <dbReference type="EMBL" id="RCV87945.1"/>
    </source>
</evidence>
<organism evidence="5 6">
    <name type="scientific">Vreelandella rituensis</name>
    <dbReference type="NCBI Taxonomy" id="2282306"/>
    <lineage>
        <taxon>Bacteria</taxon>
        <taxon>Pseudomonadati</taxon>
        <taxon>Pseudomonadota</taxon>
        <taxon>Gammaproteobacteria</taxon>
        <taxon>Oceanospirillales</taxon>
        <taxon>Halomonadaceae</taxon>
        <taxon>Vreelandella</taxon>
    </lineage>
</organism>
<feature type="chain" id="PRO_5017034689" evidence="3">
    <location>
        <begin position="26"/>
        <end position="324"/>
    </location>
</feature>
<dbReference type="PROSITE" id="PS50206">
    <property type="entry name" value="RHODANESE_3"/>
    <property type="match status" value="2"/>
</dbReference>
<sequence length="324" mass="35181">MLKQLFIKPALLALGMAAFASHALAVELPSALVDAEWLSNNLENDDLVVLDVRSGIDNGGDRSTFEQSHIPGSLYSNYTDDGWREKRGDVAGLLPPEDKLKRLIGGLGIGNDDTVVVVPAGTGATDFGSAARIYWTFKVLGHDDVAVLNGGFHGWTEQGYEVASGSPASREMTVFDVDFRRELIATLEEVETARNSQTQLVDARPSDYFTGDTTSPAVRSAGTIPGATSLPHHSMMHNRDSAFYLDTQNLQARINGAQLNSDTQTVAFCNTGHWAATDWFVLSEVAGFDNVSMYDGSMAEWTLSDSRPVQTAKRGLARVIEFFN</sequence>
<feature type="domain" description="Rhodanese" evidence="4">
    <location>
        <begin position="43"/>
        <end position="164"/>
    </location>
</feature>
<evidence type="ECO:0000313" key="6">
    <source>
        <dbReference type="Proteomes" id="UP000253204"/>
    </source>
</evidence>
<feature type="signal peptide" evidence="3">
    <location>
        <begin position="1"/>
        <end position="25"/>
    </location>
</feature>
<accession>A0A368TT74</accession>
<proteinExistence type="predicted"/>
<evidence type="ECO:0000256" key="2">
    <source>
        <dbReference type="ARBA" id="ARBA00022737"/>
    </source>
</evidence>
<dbReference type="CDD" id="cd01448">
    <property type="entry name" value="TST_Repeat_1"/>
    <property type="match status" value="1"/>
</dbReference>
<reference evidence="5 6" key="1">
    <citation type="submission" date="2018-07" db="EMBL/GenBank/DDBJ databases">
        <title>Halomonas rutogse sp. nov., isolated from Lake TangqianCo on Tibetan Plateau.</title>
        <authorList>
            <person name="Lu H."/>
            <person name="Xing P."/>
            <person name="Wu Q."/>
        </authorList>
    </citation>
    <scope>NUCLEOTIDE SEQUENCE [LARGE SCALE GENOMIC DNA]</scope>
    <source>
        <strain evidence="5 6">TQ8S</strain>
    </source>
</reference>
<dbReference type="AlphaFoldDB" id="A0A368TT74"/>
<dbReference type="InterPro" id="IPR001763">
    <property type="entry name" value="Rhodanese-like_dom"/>
</dbReference>
<dbReference type="PANTHER" id="PTHR11364:SF27">
    <property type="entry name" value="SULFURTRANSFERASE"/>
    <property type="match status" value="1"/>
</dbReference>
<evidence type="ECO:0000256" key="3">
    <source>
        <dbReference type="SAM" id="SignalP"/>
    </source>
</evidence>
<dbReference type="OrthoDB" id="9781034at2"/>
<evidence type="ECO:0000256" key="1">
    <source>
        <dbReference type="ARBA" id="ARBA00022679"/>
    </source>
</evidence>
<dbReference type="Pfam" id="PF00581">
    <property type="entry name" value="Rhodanese"/>
    <property type="match status" value="2"/>
</dbReference>
<dbReference type="EMBL" id="QPIJ01000044">
    <property type="protein sequence ID" value="RCV87945.1"/>
    <property type="molecule type" value="Genomic_DNA"/>
</dbReference>
<keyword evidence="6" id="KW-1185">Reference proteome</keyword>
<evidence type="ECO:0000259" key="4">
    <source>
        <dbReference type="PROSITE" id="PS50206"/>
    </source>
</evidence>